<keyword evidence="6" id="KW-1185">Reference proteome</keyword>
<feature type="compositionally biased region" description="Basic residues" evidence="2">
    <location>
        <begin position="300"/>
        <end position="313"/>
    </location>
</feature>
<dbReference type="Gene3D" id="2.60.40.150">
    <property type="entry name" value="C2 domain"/>
    <property type="match status" value="1"/>
</dbReference>
<accession>A0A367KIF4</accession>
<dbReference type="SUPFAM" id="SSF51055">
    <property type="entry name" value="Carbohydrate binding domain"/>
    <property type="match status" value="1"/>
</dbReference>
<dbReference type="Gene3D" id="2.10.10.20">
    <property type="entry name" value="Carbohydrate-binding module superfamily 5/12"/>
    <property type="match status" value="1"/>
</dbReference>
<dbReference type="PANTHER" id="PTHR47052:SF3">
    <property type="entry name" value="INGRESSION PROTEIN 1"/>
    <property type="match status" value="1"/>
</dbReference>
<evidence type="ECO:0000313" key="5">
    <source>
        <dbReference type="EMBL" id="RCI01957.1"/>
    </source>
</evidence>
<keyword evidence="1" id="KW-0378">Hydrolase</keyword>
<proteinExistence type="predicted"/>
<sequence length="428" mass="47829">MSTYESNTTTTTYTTTYSSDGTSFTNVSSESTHSSTTLYINAVSASQLVASQHFGKQDPYLQFSLSLDKESFQKTFVHKDGGENAVWNQSFTIDLNGQPNLFVEILNQEKTVDEVIGFAAIPINQVVHSQGAYMNGLFDVYDIKGERAGALNLQLAAQGFPNSQKPNFSSETVRGQSFVHEEHKERMNASKNKKTGVAVGAALLGGALAVGAGFLGKKAYDDHKEKEEAEQKEQEEKERHQKEEEEKQAAFESERQRLEAEKAEFENQKRSDESHKEKKECEPKKKECEPKKKECEPKKKECKPKKKECKPKKKNCDDDSGSSSGSDSGSDSDSDNEKKKKKKDCKPKKKSCDSDDEKKHKKKSCDSDDDKKHKKKDCGSDGKNWNPVGTYAAGDKVKYHGKTYVCLQGHTSNPTWTPDAAHSLWQNE</sequence>
<protein>
    <recommendedName>
        <fullName evidence="4">C2 domain-containing protein</fullName>
    </recommendedName>
</protein>
<dbReference type="PROSITE" id="PS50004">
    <property type="entry name" value="C2"/>
    <property type="match status" value="1"/>
</dbReference>
<feature type="region of interest" description="Disordered" evidence="2">
    <location>
        <begin position="222"/>
        <end position="389"/>
    </location>
</feature>
<comment type="caution">
    <text evidence="5">The sequence shown here is derived from an EMBL/GenBank/DDBJ whole genome shotgun (WGS) entry which is preliminary data.</text>
</comment>
<dbReference type="Pfam" id="PF02839">
    <property type="entry name" value="CBM_5_12"/>
    <property type="match status" value="1"/>
</dbReference>
<dbReference type="InterPro" id="IPR052981">
    <property type="entry name" value="Ingression_C2_domain"/>
</dbReference>
<dbReference type="GO" id="GO:0005975">
    <property type="term" value="P:carbohydrate metabolic process"/>
    <property type="evidence" value="ECO:0007669"/>
    <property type="project" value="InterPro"/>
</dbReference>
<reference evidence="5 6" key="1">
    <citation type="journal article" date="2018" name="G3 (Bethesda)">
        <title>Phylogenetic and Phylogenomic Definition of Rhizopus Species.</title>
        <authorList>
            <person name="Gryganskyi A.P."/>
            <person name="Golan J."/>
            <person name="Dolatabadi S."/>
            <person name="Mondo S."/>
            <person name="Robb S."/>
            <person name="Idnurm A."/>
            <person name="Muszewska A."/>
            <person name="Steczkiewicz K."/>
            <person name="Masonjones S."/>
            <person name="Liao H.L."/>
            <person name="Gajdeczka M.T."/>
            <person name="Anike F."/>
            <person name="Vuek A."/>
            <person name="Anishchenko I.M."/>
            <person name="Voigt K."/>
            <person name="de Hoog G.S."/>
            <person name="Smith M.E."/>
            <person name="Heitman J."/>
            <person name="Vilgalys R."/>
            <person name="Stajich J.E."/>
        </authorList>
    </citation>
    <scope>NUCLEOTIDE SEQUENCE [LARGE SCALE GENOMIC DNA]</scope>
    <source>
        <strain evidence="5 6">LSU 92-RS-03</strain>
    </source>
</reference>
<dbReference type="PANTHER" id="PTHR47052">
    <property type="entry name" value="CONSERVED SERINE PROLINE-RICH PROTEIN (AFU_ORTHOLOGUE AFUA_2G01790)"/>
    <property type="match status" value="1"/>
</dbReference>
<keyword evidence="3" id="KW-0472">Membrane</keyword>
<dbReference type="InterPro" id="IPR035892">
    <property type="entry name" value="C2_domain_sf"/>
</dbReference>
<feature type="transmembrane region" description="Helical" evidence="3">
    <location>
        <begin position="196"/>
        <end position="216"/>
    </location>
</feature>
<gene>
    <name evidence="5" type="ORF">CU098_011244</name>
</gene>
<keyword evidence="3" id="KW-0812">Transmembrane</keyword>
<organism evidence="5 6">
    <name type="scientific">Rhizopus stolonifer</name>
    <name type="common">Rhizopus nigricans</name>
    <dbReference type="NCBI Taxonomy" id="4846"/>
    <lineage>
        <taxon>Eukaryota</taxon>
        <taxon>Fungi</taxon>
        <taxon>Fungi incertae sedis</taxon>
        <taxon>Mucoromycota</taxon>
        <taxon>Mucoromycotina</taxon>
        <taxon>Mucoromycetes</taxon>
        <taxon>Mucorales</taxon>
        <taxon>Mucorineae</taxon>
        <taxon>Rhizopodaceae</taxon>
        <taxon>Rhizopus</taxon>
    </lineage>
</organism>
<name>A0A367KIF4_RHIST</name>
<dbReference type="Proteomes" id="UP000253551">
    <property type="component" value="Unassembled WGS sequence"/>
</dbReference>
<dbReference type="SUPFAM" id="SSF49562">
    <property type="entry name" value="C2 domain (Calcium/lipid-binding domain, CaLB)"/>
    <property type="match status" value="1"/>
</dbReference>
<dbReference type="InterPro" id="IPR003610">
    <property type="entry name" value="CBM5/12"/>
</dbReference>
<evidence type="ECO:0000259" key="4">
    <source>
        <dbReference type="PROSITE" id="PS50004"/>
    </source>
</evidence>
<dbReference type="AlphaFoldDB" id="A0A367KIF4"/>
<evidence type="ECO:0000256" key="2">
    <source>
        <dbReference type="SAM" id="MobiDB-lite"/>
    </source>
</evidence>
<evidence type="ECO:0000256" key="1">
    <source>
        <dbReference type="ARBA" id="ARBA00022801"/>
    </source>
</evidence>
<dbReference type="Pfam" id="PF00168">
    <property type="entry name" value="C2"/>
    <property type="match status" value="1"/>
</dbReference>
<evidence type="ECO:0000256" key="3">
    <source>
        <dbReference type="SAM" id="Phobius"/>
    </source>
</evidence>
<feature type="compositionally biased region" description="Basic and acidic residues" evidence="2">
    <location>
        <begin position="222"/>
        <end position="299"/>
    </location>
</feature>
<dbReference type="CDD" id="cd12214">
    <property type="entry name" value="ChiA1_BD"/>
    <property type="match status" value="1"/>
</dbReference>
<dbReference type="GO" id="GO:0004553">
    <property type="term" value="F:hydrolase activity, hydrolyzing O-glycosyl compounds"/>
    <property type="evidence" value="ECO:0007669"/>
    <property type="project" value="InterPro"/>
</dbReference>
<dbReference type="EMBL" id="PJQM01001595">
    <property type="protein sequence ID" value="RCI01957.1"/>
    <property type="molecule type" value="Genomic_DNA"/>
</dbReference>
<dbReference type="GO" id="GO:0005576">
    <property type="term" value="C:extracellular region"/>
    <property type="evidence" value="ECO:0007669"/>
    <property type="project" value="InterPro"/>
</dbReference>
<feature type="compositionally biased region" description="Low complexity" evidence="2">
    <location>
        <begin position="321"/>
        <end position="331"/>
    </location>
</feature>
<dbReference type="CDD" id="cd00030">
    <property type="entry name" value="C2"/>
    <property type="match status" value="1"/>
</dbReference>
<keyword evidence="3" id="KW-1133">Transmembrane helix</keyword>
<dbReference type="GO" id="GO:0030246">
    <property type="term" value="F:carbohydrate binding"/>
    <property type="evidence" value="ECO:0007669"/>
    <property type="project" value="InterPro"/>
</dbReference>
<dbReference type="OrthoDB" id="270970at2759"/>
<dbReference type="InterPro" id="IPR036573">
    <property type="entry name" value="CBM_sf_5/12"/>
</dbReference>
<dbReference type="InterPro" id="IPR000008">
    <property type="entry name" value="C2_dom"/>
</dbReference>
<evidence type="ECO:0000313" key="6">
    <source>
        <dbReference type="Proteomes" id="UP000253551"/>
    </source>
</evidence>
<feature type="compositionally biased region" description="Basic residues" evidence="2">
    <location>
        <begin position="339"/>
        <end position="349"/>
    </location>
</feature>
<feature type="compositionally biased region" description="Basic and acidic residues" evidence="2">
    <location>
        <begin position="350"/>
        <end position="371"/>
    </location>
</feature>
<feature type="domain" description="C2" evidence="4">
    <location>
        <begin position="19"/>
        <end position="136"/>
    </location>
</feature>
<dbReference type="SMART" id="SM00239">
    <property type="entry name" value="C2"/>
    <property type="match status" value="1"/>
</dbReference>
<dbReference type="STRING" id="4846.A0A367KIF4"/>